<keyword evidence="3" id="KW-1185">Reference proteome</keyword>
<proteinExistence type="predicted"/>
<accession>A0A6P6AD40</accession>
<feature type="region of interest" description="Disordered" evidence="1">
    <location>
        <begin position="1"/>
        <end position="26"/>
    </location>
</feature>
<evidence type="ECO:0000313" key="3">
    <source>
        <dbReference type="Proteomes" id="UP000515121"/>
    </source>
</evidence>
<dbReference type="Pfam" id="PF16544">
    <property type="entry name" value="STAR_dimer"/>
    <property type="match status" value="1"/>
</dbReference>
<evidence type="ECO:0000256" key="1">
    <source>
        <dbReference type="SAM" id="MobiDB-lite"/>
    </source>
</evidence>
<dbReference type="Proteomes" id="UP000515121">
    <property type="component" value="Unplaced"/>
</dbReference>
<evidence type="ECO:0000259" key="2">
    <source>
        <dbReference type="Pfam" id="PF16544"/>
    </source>
</evidence>
<reference evidence="4" key="1">
    <citation type="submission" date="2025-08" db="UniProtKB">
        <authorList>
            <consortium name="RefSeq"/>
        </authorList>
    </citation>
    <scope>IDENTIFICATION</scope>
    <source>
        <tissue evidence="4">Fruit stalk</tissue>
    </source>
</reference>
<sequence length="117" mass="13472">MMGERIPPGTYFQYPPSGVPASPDRPSVLHTDSERYLAELLAEKQKLGPFTQVLPLCTRLLNQEIRRVSGLNPSFVDHERFEHDSPFRKMGNCKELLQFKLHQWVGLVCQESLLHQL</sequence>
<dbReference type="AlphaFoldDB" id="A0A6P6AD40"/>
<dbReference type="RefSeq" id="XP_022762738.1">
    <property type="nucleotide sequence ID" value="XM_022907003.1"/>
</dbReference>
<organism evidence="3 4">
    <name type="scientific">Durio zibethinus</name>
    <name type="common">Durian</name>
    <dbReference type="NCBI Taxonomy" id="66656"/>
    <lineage>
        <taxon>Eukaryota</taxon>
        <taxon>Viridiplantae</taxon>
        <taxon>Streptophyta</taxon>
        <taxon>Embryophyta</taxon>
        <taxon>Tracheophyta</taxon>
        <taxon>Spermatophyta</taxon>
        <taxon>Magnoliopsida</taxon>
        <taxon>eudicotyledons</taxon>
        <taxon>Gunneridae</taxon>
        <taxon>Pentapetalae</taxon>
        <taxon>rosids</taxon>
        <taxon>malvids</taxon>
        <taxon>Malvales</taxon>
        <taxon>Malvaceae</taxon>
        <taxon>Helicteroideae</taxon>
        <taxon>Durio</taxon>
    </lineage>
</organism>
<feature type="domain" description="STAR protein homodimerisation region" evidence="2">
    <location>
        <begin position="33"/>
        <end position="70"/>
    </location>
</feature>
<protein>
    <submittedName>
        <fullName evidence="4">KH domain-containing protein At1g09660/At1g09670-like isoform X2</fullName>
    </submittedName>
</protein>
<dbReference type="Gene3D" id="1.20.5.4010">
    <property type="match status" value="1"/>
</dbReference>
<dbReference type="GeneID" id="111308577"/>
<gene>
    <name evidence="4" type="primary">LOC111308577</name>
</gene>
<dbReference type="InterPro" id="IPR032377">
    <property type="entry name" value="STAR_dimer"/>
</dbReference>
<evidence type="ECO:0000313" key="4">
    <source>
        <dbReference type="RefSeq" id="XP_022762738.1"/>
    </source>
</evidence>
<name>A0A6P6AD40_DURZI</name>